<proteinExistence type="predicted"/>
<organism evidence="2 3">
    <name type="scientific">Flavobacterium microcysteis</name>
    <dbReference type="NCBI Taxonomy" id="2596891"/>
    <lineage>
        <taxon>Bacteria</taxon>
        <taxon>Pseudomonadati</taxon>
        <taxon>Bacteroidota</taxon>
        <taxon>Flavobacteriia</taxon>
        <taxon>Flavobacteriales</taxon>
        <taxon>Flavobacteriaceae</taxon>
        <taxon>Flavobacterium</taxon>
    </lineage>
</organism>
<dbReference type="OrthoDB" id="654744at2"/>
<dbReference type="Proteomes" id="UP000319175">
    <property type="component" value="Unassembled WGS sequence"/>
</dbReference>
<dbReference type="RefSeq" id="WP_139998455.1">
    <property type="nucleotide sequence ID" value="NZ_VFJE01000049.1"/>
</dbReference>
<evidence type="ECO:0000313" key="2">
    <source>
        <dbReference type="EMBL" id="TPD72227.1"/>
    </source>
</evidence>
<accession>A0A501QJG9</accession>
<evidence type="ECO:0000256" key="1">
    <source>
        <dbReference type="SAM" id="Phobius"/>
    </source>
</evidence>
<feature type="transmembrane region" description="Helical" evidence="1">
    <location>
        <begin position="63"/>
        <end position="82"/>
    </location>
</feature>
<comment type="caution">
    <text evidence="2">The sequence shown here is derived from an EMBL/GenBank/DDBJ whole genome shotgun (WGS) entry which is preliminary data.</text>
</comment>
<protein>
    <recommendedName>
        <fullName evidence="4">DoxX family protein</fullName>
    </recommendedName>
</protein>
<dbReference type="EMBL" id="VFJE01000049">
    <property type="protein sequence ID" value="TPD72227.1"/>
    <property type="molecule type" value="Genomic_DNA"/>
</dbReference>
<keyword evidence="1" id="KW-1133">Transmembrane helix</keyword>
<gene>
    <name evidence="2" type="ORF">FJA49_02380</name>
</gene>
<evidence type="ECO:0000313" key="3">
    <source>
        <dbReference type="Proteomes" id="UP000319175"/>
    </source>
</evidence>
<feature type="transmembrane region" description="Helical" evidence="1">
    <location>
        <begin position="89"/>
        <end position="107"/>
    </location>
</feature>
<name>A0A501QJG9_9FLAO</name>
<dbReference type="AlphaFoldDB" id="A0A501QJG9"/>
<keyword evidence="1" id="KW-0472">Membrane</keyword>
<feature type="transmembrane region" description="Helical" evidence="1">
    <location>
        <begin position="7"/>
        <end position="28"/>
    </location>
</feature>
<keyword evidence="1" id="KW-0812">Transmembrane</keyword>
<reference evidence="2 3" key="1">
    <citation type="submission" date="2019-06" db="EMBL/GenBank/DDBJ databases">
        <title>Flavobacterium sp. MaA-Y11 from geoumgang.</title>
        <authorList>
            <person name="Jeong S."/>
        </authorList>
    </citation>
    <scope>NUCLEOTIDE SEQUENCE [LARGE SCALE GENOMIC DNA]</scope>
    <source>
        <strain evidence="2 3">MaA-Y11</strain>
    </source>
</reference>
<keyword evidence="3" id="KW-1185">Reference proteome</keyword>
<feature type="transmembrane region" description="Helical" evidence="1">
    <location>
        <begin position="119"/>
        <end position="139"/>
    </location>
</feature>
<evidence type="ECO:0008006" key="4">
    <source>
        <dbReference type="Google" id="ProtNLM"/>
    </source>
</evidence>
<feature type="transmembrane region" description="Helical" evidence="1">
    <location>
        <begin position="160"/>
        <end position="179"/>
    </location>
</feature>
<sequence length="276" mass="32302">MDLKKAHLYLYTFCRYFLATMIISYAFAKIFETQFTSQPSIYDKPIGSLSGFQLTWYYYGYSYWYGLVIATTQIISSILLFFRKTTRIGIILFLTFMVNILLMDFAYDIQGAKGMALTLTLMALFVLLSDYKALFKYFVQEPPLFQDSDRPIRMNKMSKIKFIYIPLVFIGFFVLISTLKNKYMGKNEFYGTWENVETAERLHFEAANTFQINKKNELENFANGKYTFTKDSLALLNATKTAPEKTEKYLKGKYKLTGNNLIIMTQNSTLKFKRIR</sequence>
<reference evidence="2 3" key="2">
    <citation type="submission" date="2019-06" db="EMBL/GenBank/DDBJ databases">
        <authorList>
            <person name="Seo Y."/>
        </authorList>
    </citation>
    <scope>NUCLEOTIDE SEQUENCE [LARGE SCALE GENOMIC DNA]</scope>
    <source>
        <strain evidence="2 3">MaA-Y11</strain>
    </source>
</reference>